<dbReference type="AlphaFoldDB" id="X6ND30"/>
<reference evidence="2 3" key="1">
    <citation type="journal article" date="2013" name="Curr. Biol.">
        <title>The Genome of the Foraminiferan Reticulomyxa filosa.</title>
        <authorList>
            <person name="Glockner G."/>
            <person name="Hulsmann N."/>
            <person name="Schleicher M."/>
            <person name="Noegel A.A."/>
            <person name="Eichinger L."/>
            <person name="Gallinger C."/>
            <person name="Pawlowski J."/>
            <person name="Sierra R."/>
            <person name="Euteneuer U."/>
            <person name="Pillet L."/>
            <person name="Moustafa A."/>
            <person name="Platzer M."/>
            <person name="Groth M."/>
            <person name="Szafranski K."/>
            <person name="Schliwa M."/>
        </authorList>
    </citation>
    <scope>NUCLEOTIDE SEQUENCE [LARGE SCALE GENOMIC DNA]</scope>
</reference>
<feature type="region of interest" description="Disordered" evidence="1">
    <location>
        <begin position="1"/>
        <end position="87"/>
    </location>
</feature>
<evidence type="ECO:0000313" key="3">
    <source>
        <dbReference type="Proteomes" id="UP000023152"/>
    </source>
</evidence>
<accession>X6ND30</accession>
<keyword evidence="3" id="KW-1185">Reference proteome</keyword>
<feature type="compositionally biased region" description="Basic and acidic residues" evidence="1">
    <location>
        <begin position="1"/>
        <end position="21"/>
    </location>
</feature>
<feature type="compositionally biased region" description="Acidic residues" evidence="1">
    <location>
        <begin position="42"/>
        <end position="51"/>
    </location>
</feature>
<proteinExistence type="predicted"/>
<evidence type="ECO:0000313" key="2">
    <source>
        <dbReference type="EMBL" id="ETO23237.1"/>
    </source>
</evidence>
<organism evidence="2 3">
    <name type="scientific">Reticulomyxa filosa</name>
    <dbReference type="NCBI Taxonomy" id="46433"/>
    <lineage>
        <taxon>Eukaryota</taxon>
        <taxon>Sar</taxon>
        <taxon>Rhizaria</taxon>
        <taxon>Retaria</taxon>
        <taxon>Foraminifera</taxon>
        <taxon>Monothalamids</taxon>
        <taxon>Reticulomyxidae</taxon>
        <taxon>Reticulomyxa</taxon>
    </lineage>
</organism>
<gene>
    <name evidence="2" type="ORF">RFI_13947</name>
</gene>
<sequence length="269" mass="31035">MVVFMEKEYTQTNEQHHHLAKSESGGSKDIQAKPRKRKREEDVIELDGDMDDMSHKKKMKVSKDQPQHIEMGSIPSLHSSSHSLTDTVASSSSHTASCLLEELTDNEERLLHNNCLHFLYLYLKDIKHVVIHDGTYDKLLQILFSQFKRCIAFISPFIEIEHTKKKQKTITINKFRCAMEDENLAIWTLLVLSELCKHNGSSASCNDGWTSNLSCLLFDGIWSKDVMFLTYLCHLLAEMIKFKKISQLGHLQSIFVKSSFFKKIFFFGL</sequence>
<protein>
    <submittedName>
        <fullName evidence="2">Uncharacterized protein</fullName>
    </submittedName>
</protein>
<comment type="caution">
    <text evidence="2">The sequence shown here is derived from an EMBL/GenBank/DDBJ whole genome shotgun (WGS) entry which is preliminary data.</text>
</comment>
<evidence type="ECO:0000256" key="1">
    <source>
        <dbReference type="SAM" id="MobiDB-lite"/>
    </source>
</evidence>
<dbReference type="EMBL" id="ASPP01010091">
    <property type="protein sequence ID" value="ETO23237.1"/>
    <property type="molecule type" value="Genomic_DNA"/>
</dbReference>
<name>X6ND30_RETFI</name>
<dbReference type="Proteomes" id="UP000023152">
    <property type="component" value="Unassembled WGS sequence"/>
</dbReference>